<dbReference type="Gene3D" id="3.30.300.30">
    <property type="match status" value="1"/>
</dbReference>
<reference evidence="10 11" key="1">
    <citation type="submission" date="2015-09" db="EMBL/GenBank/DDBJ databases">
        <title>Sorangium comparison.</title>
        <authorList>
            <person name="Zaburannyi N."/>
            <person name="Bunk B."/>
            <person name="Overmann J."/>
            <person name="Mueller R."/>
        </authorList>
    </citation>
    <scope>NUCLEOTIDE SEQUENCE [LARGE SCALE GENOMIC DNA]</scope>
    <source>
        <strain evidence="10 11">So ce26</strain>
    </source>
</reference>
<gene>
    <name evidence="6" type="primary">acsA</name>
    <name evidence="10" type="ORF">SOCE26_093840</name>
</gene>
<dbReference type="PANTHER" id="PTHR24095">
    <property type="entry name" value="ACETYL-COENZYME A SYNTHETASE"/>
    <property type="match status" value="1"/>
</dbReference>
<feature type="binding site" evidence="6">
    <location>
        <begin position="396"/>
        <end position="398"/>
    </location>
    <ligand>
        <name>ATP</name>
        <dbReference type="ChEBI" id="CHEBI:30616"/>
    </ligand>
</feature>
<feature type="binding site" evidence="6">
    <location>
        <position position="344"/>
    </location>
    <ligand>
        <name>CoA</name>
        <dbReference type="ChEBI" id="CHEBI:57287"/>
    </ligand>
</feature>
<accession>A0A2L0F8D6</accession>
<feature type="modified residue" description="N6-acetyllysine" evidence="6">
    <location>
        <position position="618"/>
    </location>
</feature>
<evidence type="ECO:0000259" key="9">
    <source>
        <dbReference type="Pfam" id="PF16177"/>
    </source>
</evidence>
<evidence type="ECO:0000256" key="2">
    <source>
        <dbReference type="ARBA" id="ARBA00022598"/>
    </source>
</evidence>
<dbReference type="GO" id="GO:0046872">
    <property type="term" value="F:metal ion binding"/>
    <property type="evidence" value="ECO:0007669"/>
    <property type="project" value="UniProtKB-KW"/>
</dbReference>
<dbReference type="GO" id="GO:0003987">
    <property type="term" value="F:acetate-CoA ligase activity"/>
    <property type="evidence" value="ECO:0007669"/>
    <property type="project" value="UniProtKB-UniRule"/>
</dbReference>
<name>A0A2L0F8D6_SORCE</name>
<feature type="binding site" evidence="6">
    <location>
        <position position="535"/>
    </location>
    <ligand>
        <name>ATP</name>
        <dbReference type="ChEBI" id="CHEBI:30616"/>
    </ligand>
</feature>
<dbReference type="GO" id="GO:0005829">
    <property type="term" value="C:cytosol"/>
    <property type="evidence" value="ECO:0007669"/>
    <property type="project" value="TreeGrafter"/>
</dbReference>
<proteinExistence type="inferred from homology"/>
<dbReference type="InterPro" id="IPR011904">
    <property type="entry name" value="Ac_CoA_lig"/>
</dbReference>
<feature type="binding site" evidence="6">
    <location>
        <position position="548"/>
    </location>
    <ligand>
        <name>Mg(2+)</name>
        <dbReference type="ChEBI" id="CHEBI:18420"/>
    </ligand>
</feature>
<dbReference type="EMBL" id="CP012673">
    <property type="protein sequence ID" value="AUX47858.1"/>
    <property type="molecule type" value="Genomic_DNA"/>
</dbReference>
<dbReference type="CDD" id="cd05966">
    <property type="entry name" value="ACS"/>
    <property type="match status" value="1"/>
</dbReference>
<comment type="similarity">
    <text evidence="1 6">Belongs to the ATP-dependent AMP-binding enzyme family.</text>
</comment>
<keyword evidence="6" id="KW-0460">Magnesium</keyword>
<evidence type="ECO:0000256" key="4">
    <source>
        <dbReference type="ARBA" id="ARBA00022840"/>
    </source>
</evidence>
<keyword evidence="2 6" id="KW-0436">Ligase</keyword>
<dbReference type="AlphaFoldDB" id="A0A2L0F8D6"/>
<feature type="binding site" evidence="6">
    <location>
        <position position="546"/>
    </location>
    <ligand>
        <name>Mg(2+)</name>
        <dbReference type="ChEBI" id="CHEBI:18420"/>
    </ligand>
</feature>
<dbReference type="InterPro" id="IPR032387">
    <property type="entry name" value="ACAS_N"/>
</dbReference>
<dbReference type="InterPro" id="IPR025110">
    <property type="entry name" value="AMP-bd_C"/>
</dbReference>
<feature type="domain" description="AMP-dependent synthetase/ligase" evidence="7">
    <location>
        <begin position="95"/>
        <end position="479"/>
    </location>
</feature>
<evidence type="ECO:0000259" key="8">
    <source>
        <dbReference type="Pfam" id="PF13193"/>
    </source>
</evidence>
<dbReference type="GO" id="GO:0005524">
    <property type="term" value="F:ATP binding"/>
    <property type="evidence" value="ECO:0007669"/>
    <property type="project" value="UniProtKB-KW"/>
</dbReference>
<feature type="binding site" evidence="6">
    <location>
        <begin position="197"/>
        <end position="200"/>
    </location>
    <ligand>
        <name>CoA</name>
        <dbReference type="ChEBI" id="CHEBI:57287"/>
    </ligand>
</feature>
<feature type="domain" description="AMP-binding enzyme C-terminal" evidence="8">
    <location>
        <begin position="540"/>
        <end position="618"/>
    </location>
</feature>
<evidence type="ECO:0000259" key="7">
    <source>
        <dbReference type="Pfam" id="PF00501"/>
    </source>
</evidence>
<dbReference type="Pfam" id="PF16177">
    <property type="entry name" value="ACAS_N"/>
    <property type="match status" value="1"/>
</dbReference>
<dbReference type="InterPro" id="IPR000873">
    <property type="entry name" value="AMP-dep_synth/lig_dom"/>
</dbReference>
<evidence type="ECO:0000256" key="5">
    <source>
        <dbReference type="ARBA" id="ARBA00022990"/>
    </source>
</evidence>
<dbReference type="PANTHER" id="PTHR24095:SF14">
    <property type="entry name" value="ACETYL-COENZYME A SYNTHETASE 1"/>
    <property type="match status" value="1"/>
</dbReference>
<feature type="domain" description="Acetyl-coenzyme A synthetase N-terminal" evidence="9">
    <location>
        <begin position="34"/>
        <end position="87"/>
    </location>
</feature>
<feature type="binding site" evidence="6">
    <location>
        <position position="524"/>
    </location>
    <ligand>
        <name>ATP</name>
        <dbReference type="ChEBI" id="CHEBI:30616"/>
    </ligand>
</feature>
<feature type="binding site" evidence="6">
    <location>
        <position position="551"/>
    </location>
    <ligand>
        <name>Mg(2+)</name>
        <dbReference type="ChEBI" id="CHEBI:18420"/>
    </ligand>
</feature>
<organism evidence="10 11">
    <name type="scientific">Sorangium cellulosum</name>
    <name type="common">Polyangium cellulosum</name>
    <dbReference type="NCBI Taxonomy" id="56"/>
    <lineage>
        <taxon>Bacteria</taxon>
        <taxon>Pseudomonadati</taxon>
        <taxon>Myxococcota</taxon>
        <taxon>Polyangia</taxon>
        <taxon>Polyangiales</taxon>
        <taxon>Polyangiaceae</taxon>
        <taxon>Sorangium</taxon>
    </lineage>
</organism>
<comment type="PTM">
    <text evidence="6">Acetylated. Deacetylation by the SIR2-homolog deacetylase activates the enzyme.</text>
</comment>
<dbReference type="Pfam" id="PF13193">
    <property type="entry name" value="AMP-binding_C"/>
    <property type="match status" value="1"/>
</dbReference>
<dbReference type="InterPro" id="IPR042099">
    <property type="entry name" value="ANL_N_sf"/>
</dbReference>
<dbReference type="RefSeq" id="WP_104985802.1">
    <property type="nucleotide sequence ID" value="NZ_CP012673.1"/>
</dbReference>
<evidence type="ECO:0000256" key="6">
    <source>
        <dbReference type="HAMAP-Rule" id="MF_01123"/>
    </source>
</evidence>
<dbReference type="NCBIfam" id="TIGR02188">
    <property type="entry name" value="Ac_CoA_lig_AcsA"/>
    <property type="match status" value="1"/>
</dbReference>
<dbReference type="EC" id="6.2.1.1" evidence="6"/>
<keyword evidence="4 6" id="KW-0067">ATP-binding</keyword>
<evidence type="ECO:0000256" key="1">
    <source>
        <dbReference type="ARBA" id="ARBA00006432"/>
    </source>
</evidence>
<dbReference type="HAMAP" id="MF_01123">
    <property type="entry name" value="Ac_CoA_synth"/>
    <property type="match status" value="1"/>
</dbReference>
<dbReference type="NCBIfam" id="NF001208">
    <property type="entry name" value="PRK00174.1"/>
    <property type="match status" value="1"/>
</dbReference>
<dbReference type="Pfam" id="PF00501">
    <property type="entry name" value="AMP-binding"/>
    <property type="match status" value="1"/>
</dbReference>
<comment type="caution">
    <text evidence="6">Lacks conserved residue(s) required for the propagation of feature annotation.</text>
</comment>
<comment type="cofactor">
    <cofactor evidence="6">
        <name>Mg(2+)</name>
        <dbReference type="ChEBI" id="CHEBI:18420"/>
    </cofactor>
</comment>
<dbReference type="SUPFAM" id="SSF56801">
    <property type="entry name" value="Acetyl-CoA synthetase-like"/>
    <property type="match status" value="1"/>
</dbReference>
<protein>
    <recommendedName>
        <fullName evidence="6">Acetyl-coenzyme A synthetase</fullName>
        <shortName evidence="6">AcCoA synthetase</shortName>
        <shortName evidence="6">Acs</shortName>
        <ecNumber evidence="6">6.2.1.1</ecNumber>
    </recommendedName>
    <alternativeName>
        <fullName evidence="6">Acetate--CoA ligase</fullName>
    </alternativeName>
    <alternativeName>
        <fullName evidence="6">Acyl-activating enzyme</fullName>
    </alternativeName>
</protein>
<dbReference type="InterPro" id="IPR045851">
    <property type="entry name" value="AMP-bd_C_sf"/>
</dbReference>
<evidence type="ECO:0000313" key="11">
    <source>
        <dbReference type="Proteomes" id="UP000238348"/>
    </source>
</evidence>
<keyword evidence="6" id="KW-0479">Metal-binding</keyword>
<keyword evidence="5 6" id="KW-0007">Acetylation</keyword>
<dbReference type="OrthoDB" id="9801302at2"/>
<dbReference type="InterPro" id="IPR020845">
    <property type="entry name" value="AMP-binding_CS"/>
</dbReference>
<comment type="catalytic activity">
    <reaction evidence="6">
        <text>acetate + ATP + CoA = acetyl-CoA + AMP + diphosphate</text>
        <dbReference type="Rhea" id="RHEA:23176"/>
        <dbReference type="ChEBI" id="CHEBI:30089"/>
        <dbReference type="ChEBI" id="CHEBI:30616"/>
        <dbReference type="ChEBI" id="CHEBI:33019"/>
        <dbReference type="ChEBI" id="CHEBI:57287"/>
        <dbReference type="ChEBI" id="CHEBI:57288"/>
        <dbReference type="ChEBI" id="CHEBI:456215"/>
        <dbReference type="EC" id="6.2.1.1"/>
    </reaction>
</comment>
<evidence type="ECO:0000256" key="3">
    <source>
        <dbReference type="ARBA" id="ARBA00022741"/>
    </source>
</evidence>
<keyword evidence="3 6" id="KW-0547">Nucleotide-binding</keyword>
<evidence type="ECO:0000313" key="10">
    <source>
        <dbReference type="EMBL" id="AUX47858.1"/>
    </source>
</evidence>
<comment type="function">
    <text evidence="6">Catalyzes the conversion of acetate into acetyl-CoA (AcCoA), an essential intermediate at the junction of anabolic and catabolic pathways. AcsA undergoes a two-step reaction. In the first half reaction, AcsA combines acetate with ATP to form acetyl-adenylate (AcAMP) intermediate. In the second half reaction, it can then transfer the acetyl group from AcAMP to the sulfhydryl group of CoA, forming the product AcCoA.</text>
</comment>
<sequence length="655" mass="72168">MSQDAITSLLKETRRFEPSAEFSRRARVGSREAYEALYRESLENPDEFWRREASDLVLRTPWTKTSDWSLPHAKWFLGATLNVTESCLDRHLTTATKNKAAIIWEGEHGVTRTLTYAQLHRETLLLANALKRLGVEKGDRVAIYMGMVPEVVVAMLACARLGAVHTVVFGGFAADALRDRIHDSQAKVVITQDGAYRRGQVVQLKATVDKALAQPEAKSAAHVIVYQHLGSERCEVQMTQGRDVFWHELLAGASPSCEPTAVDAEHPLFILYTSGSTGKPKGVLHTTAGYLVGAHVTTKYVFDLRDDDVYWCTADVGWVTGHSYIVYGPLSNGATCLMYEGAPNFPDWGRFWKLIEKHGVTILYTAPTAIRAFMRQGDEWPAKSDLSSLRLLGSVGEPINPEAWIWYHRTIGGGRCPIVDTWWQTETGAIMMTTLPGASPSKPGSTGLPMFGVVADVVTKDGETVPPGEGGLLVLKQPWPSMLRTVWGDDERFRRTYFSDVEGCYFTGDGARRDEDGYYWVVGRIDDVLNVAGHRIGTAEIESALVSHPAVAEAAAVGRPDDLKGQALVVFVSIRPGFTAGPELQAKLGEHVAKEIGKFARPDAIRFTDALPKTRSGKIMRRLLKDVAAGRELTGDTSTLEDLGVVAKLRQQEEE</sequence>
<dbReference type="GO" id="GO:0016208">
    <property type="term" value="F:AMP binding"/>
    <property type="evidence" value="ECO:0007669"/>
    <property type="project" value="InterPro"/>
</dbReference>
<dbReference type="Proteomes" id="UP000238348">
    <property type="component" value="Chromosome"/>
</dbReference>
<feature type="binding site" evidence="6">
    <location>
        <position position="320"/>
    </location>
    <ligand>
        <name>CoA</name>
        <dbReference type="ChEBI" id="CHEBI:57287"/>
    </ligand>
</feature>
<dbReference type="Gene3D" id="3.40.50.12780">
    <property type="entry name" value="N-terminal domain of ligase-like"/>
    <property type="match status" value="1"/>
</dbReference>
<feature type="binding site" evidence="6">
    <location>
        <begin position="420"/>
        <end position="425"/>
    </location>
    <ligand>
        <name>ATP</name>
        <dbReference type="ChEBI" id="CHEBI:30616"/>
    </ligand>
</feature>
<dbReference type="PROSITE" id="PS00455">
    <property type="entry name" value="AMP_BINDING"/>
    <property type="match status" value="1"/>
</dbReference>
<dbReference type="GO" id="GO:0019427">
    <property type="term" value="P:acetyl-CoA biosynthetic process from acetate"/>
    <property type="evidence" value="ECO:0007669"/>
    <property type="project" value="UniProtKB-UniRule"/>
</dbReference>
<feature type="binding site" evidence="6">
    <location>
        <position position="509"/>
    </location>
    <ligand>
        <name>ATP</name>
        <dbReference type="ChEBI" id="CHEBI:30616"/>
    </ligand>
</feature>
<dbReference type="FunFam" id="3.40.50.12780:FF:000001">
    <property type="entry name" value="Acetyl-coenzyme A synthetase"/>
    <property type="match status" value="1"/>
</dbReference>